<feature type="region of interest" description="Disordered" evidence="1">
    <location>
        <begin position="31"/>
        <end position="155"/>
    </location>
</feature>
<protein>
    <submittedName>
        <fullName evidence="2">Uncharacterized protein</fullName>
    </submittedName>
</protein>
<dbReference type="Proteomes" id="UP000077266">
    <property type="component" value="Unassembled WGS sequence"/>
</dbReference>
<reference evidence="2 3" key="1">
    <citation type="journal article" date="2016" name="Mol. Biol. Evol.">
        <title>Comparative Genomics of Early-Diverging Mushroom-Forming Fungi Provides Insights into the Origins of Lignocellulose Decay Capabilities.</title>
        <authorList>
            <person name="Nagy L.G."/>
            <person name="Riley R."/>
            <person name="Tritt A."/>
            <person name="Adam C."/>
            <person name="Daum C."/>
            <person name="Floudas D."/>
            <person name="Sun H."/>
            <person name="Yadav J.S."/>
            <person name="Pangilinan J."/>
            <person name="Larsson K.H."/>
            <person name="Matsuura K."/>
            <person name="Barry K."/>
            <person name="Labutti K."/>
            <person name="Kuo R."/>
            <person name="Ohm R.A."/>
            <person name="Bhattacharya S.S."/>
            <person name="Shirouzu T."/>
            <person name="Yoshinaga Y."/>
            <person name="Martin F.M."/>
            <person name="Grigoriev I.V."/>
            <person name="Hibbett D.S."/>
        </authorList>
    </citation>
    <scope>NUCLEOTIDE SEQUENCE [LARGE SCALE GENOMIC DNA]</scope>
    <source>
        <strain evidence="2 3">HHB12029</strain>
    </source>
</reference>
<gene>
    <name evidence="2" type="ORF">EXIGLDRAFT_747736</name>
</gene>
<evidence type="ECO:0000256" key="1">
    <source>
        <dbReference type="SAM" id="MobiDB-lite"/>
    </source>
</evidence>
<name>A0A165KFN0_EXIGL</name>
<proteinExistence type="predicted"/>
<evidence type="ECO:0000313" key="3">
    <source>
        <dbReference type="Proteomes" id="UP000077266"/>
    </source>
</evidence>
<sequence length="367" mass="40336">MFYALQRRFTRGTEHRLALAKTQVKAETLASRMKAVQPNPDAEPLSSSSTTASIADPGAPHSATAPGVSFVGPHPDPLCSSTTTRTTLVSPLPRLSLPDAPRPAKRAHEDDADDDERCPKKRLVREDSNVDNPPDEVDGNAPDEVDGNAPDEVDDHELSADDKAVDSTHNGFGVFEDIVPSVMGNALKDLPLVSLTAKHAETTGLTMVFEDEKKNRAEFTKCHLSAFEELAVLGILVDLLDITIHESLLFDQVDAIPQPLLLRARQLRIILNAVDNDTPKSMLQWWYGPLLDMPNLERVVLQSAEPDVEISLPWKRAVHLLGTVIKHDPRRTRVERQGVFVLGSSKHHVQHVLQKVAIWPDLLPGAA</sequence>
<dbReference type="EMBL" id="KV425945">
    <property type="protein sequence ID" value="KZV96264.1"/>
    <property type="molecule type" value="Genomic_DNA"/>
</dbReference>
<dbReference type="AlphaFoldDB" id="A0A165KFN0"/>
<keyword evidence="3" id="KW-1185">Reference proteome</keyword>
<feature type="compositionally biased region" description="Acidic residues" evidence="1">
    <location>
        <begin position="133"/>
        <end position="155"/>
    </location>
</feature>
<evidence type="ECO:0000313" key="2">
    <source>
        <dbReference type="EMBL" id="KZV96264.1"/>
    </source>
</evidence>
<organism evidence="2 3">
    <name type="scientific">Exidia glandulosa HHB12029</name>
    <dbReference type="NCBI Taxonomy" id="1314781"/>
    <lineage>
        <taxon>Eukaryota</taxon>
        <taxon>Fungi</taxon>
        <taxon>Dikarya</taxon>
        <taxon>Basidiomycota</taxon>
        <taxon>Agaricomycotina</taxon>
        <taxon>Agaricomycetes</taxon>
        <taxon>Auriculariales</taxon>
        <taxon>Exidiaceae</taxon>
        <taxon>Exidia</taxon>
    </lineage>
</organism>
<dbReference type="InParanoid" id="A0A165KFN0"/>
<feature type="compositionally biased region" description="Polar residues" evidence="1">
    <location>
        <begin position="79"/>
        <end position="89"/>
    </location>
</feature>
<accession>A0A165KFN0</accession>